<dbReference type="PANTHER" id="PTHR43674:SF2">
    <property type="entry name" value="BETA-UREIDOPROPIONASE"/>
    <property type="match status" value="1"/>
</dbReference>
<dbReference type="PANTHER" id="PTHR43674">
    <property type="entry name" value="NITRILASE C965.09-RELATED"/>
    <property type="match status" value="1"/>
</dbReference>
<dbReference type="PROSITE" id="PS50263">
    <property type="entry name" value="CN_HYDROLASE"/>
    <property type="match status" value="1"/>
</dbReference>
<dbReference type="AlphaFoldDB" id="L0DCA5"/>
<dbReference type="OrthoDB" id="2826359at2"/>
<evidence type="ECO:0000313" key="5">
    <source>
        <dbReference type="Proteomes" id="UP000010798"/>
    </source>
</evidence>
<keyword evidence="1 4" id="KW-0378">Hydrolase</keyword>
<dbReference type="STRING" id="886293.Sinac_2712"/>
<dbReference type="InterPro" id="IPR003010">
    <property type="entry name" value="C-N_Hydrolase"/>
</dbReference>
<keyword evidence="5" id="KW-1185">Reference proteome</keyword>
<dbReference type="InterPro" id="IPR036526">
    <property type="entry name" value="C-N_Hydrolase_sf"/>
</dbReference>
<feature type="domain" description="CN hydrolase" evidence="3">
    <location>
        <begin position="4"/>
        <end position="276"/>
    </location>
</feature>
<dbReference type="Pfam" id="PF00795">
    <property type="entry name" value="CN_hydrolase"/>
    <property type="match status" value="1"/>
</dbReference>
<evidence type="ECO:0000256" key="2">
    <source>
        <dbReference type="SAM" id="MobiDB-lite"/>
    </source>
</evidence>
<dbReference type="KEGG" id="saci:Sinac_2712"/>
<reference evidence="4 5" key="1">
    <citation type="submission" date="2012-02" db="EMBL/GenBank/DDBJ databases">
        <title>Complete sequence of chromosome of Singulisphaera acidiphila DSM 18658.</title>
        <authorList>
            <consortium name="US DOE Joint Genome Institute (JGI-PGF)"/>
            <person name="Lucas S."/>
            <person name="Copeland A."/>
            <person name="Lapidus A."/>
            <person name="Glavina del Rio T."/>
            <person name="Dalin E."/>
            <person name="Tice H."/>
            <person name="Bruce D."/>
            <person name="Goodwin L."/>
            <person name="Pitluck S."/>
            <person name="Peters L."/>
            <person name="Ovchinnikova G."/>
            <person name="Chertkov O."/>
            <person name="Kyrpides N."/>
            <person name="Mavromatis K."/>
            <person name="Ivanova N."/>
            <person name="Brettin T."/>
            <person name="Detter J.C."/>
            <person name="Han C."/>
            <person name="Larimer F."/>
            <person name="Land M."/>
            <person name="Hauser L."/>
            <person name="Markowitz V."/>
            <person name="Cheng J.-F."/>
            <person name="Hugenholtz P."/>
            <person name="Woyke T."/>
            <person name="Wu D."/>
            <person name="Tindall B."/>
            <person name="Pomrenke H."/>
            <person name="Brambilla E."/>
            <person name="Klenk H.-P."/>
            <person name="Eisen J.A."/>
        </authorList>
    </citation>
    <scope>NUCLEOTIDE SEQUENCE [LARGE SCALE GENOMIC DNA]</scope>
    <source>
        <strain evidence="5">ATCC BAA-1392 / DSM 18658 / VKM B-2454 / MOB10</strain>
    </source>
</reference>
<gene>
    <name evidence="4" type="ordered locus">Sinac_2712</name>
</gene>
<dbReference type="GO" id="GO:0016811">
    <property type="term" value="F:hydrolase activity, acting on carbon-nitrogen (but not peptide) bonds, in linear amides"/>
    <property type="evidence" value="ECO:0007669"/>
    <property type="project" value="TreeGrafter"/>
</dbReference>
<evidence type="ECO:0000313" key="4">
    <source>
        <dbReference type="EMBL" id="AGA27009.1"/>
    </source>
</evidence>
<dbReference type="RefSeq" id="WP_015246161.1">
    <property type="nucleotide sequence ID" value="NC_019892.1"/>
</dbReference>
<evidence type="ECO:0000259" key="3">
    <source>
        <dbReference type="PROSITE" id="PS50263"/>
    </source>
</evidence>
<dbReference type="HOGENOM" id="CLU_030130_3_2_0"/>
<protein>
    <submittedName>
        <fullName evidence="4">Putative amidohydrolase</fullName>
    </submittedName>
</protein>
<feature type="compositionally biased region" description="Basic and acidic residues" evidence="2">
    <location>
        <begin position="319"/>
        <end position="328"/>
    </location>
</feature>
<evidence type="ECO:0000256" key="1">
    <source>
        <dbReference type="ARBA" id="ARBA00022801"/>
    </source>
</evidence>
<accession>L0DCA5</accession>
<name>L0DCA5_SINAD</name>
<dbReference type="CDD" id="cd07585">
    <property type="entry name" value="nitrilase_7"/>
    <property type="match status" value="1"/>
</dbReference>
<dbReference type="SUPFAM" id="SSF56317">
    <property type="entry name" value="Carbon-nitrogen hydrolase"/>
    <property type="match status" value="1"/>
</dbReference>
<organism evidence="4 5">
    <name type="scientific">Singulisphaera acidiphila (strain ATCC BAA-1392 / DSM 18658 / VKM B-2454 / MOB10)</name>
    <dbReference type="NCBI Taxonomy" id="886293"/>
    <lineage>
        <taxon>Bacteria</taxon>
        <taxon>Pseudomonadati</taxon>
        <taxon>Planctomycetota</taxon>
        <taxon>Planctomycetia</taxon>
        <taxon>Isosphaerales</taxon>
        <taxon>Isosphaeraceae</taxon>
        <taxon>Singulisphaera</taxon>
    </lineage>
</organism>
<dbReference type="Gene3D" id="3.60.110.10">
    <property type="entry name" value="Carbon-nitrogen hydrolase"/>
    <property type="match status" value="1"/>
</dbReference>
<dbReference type="Proteomes" id="UP000010798">
    <property type="component" value="Chromosome"/>
</dbReference>
<sequence length="328" mass="36587">MRDIRVATVQFEHHDDDKPYNLARIRDLTRVAVKQGAEIVSFHECSITAYTYLQHLDREQLTAVAEPVPDGPSVRALTAIAREAGVVVMAGLIEKDERGGLYNCYVAVSPDGFLAKHRKLHTFVNPHLSPGDRYTVVEILGIQVGFLTCYDNNLAENVRVTTLMGAEVIFMPHVTGCLPSVMPGRGSVDRRLWDERHRDPVRLRQEFQGPKGRGWLMRWLPARAWENGVYAVFSNPIGLDDDTIKPGLAMILDPFGEVLAESQALEDDVVVALLTADKIEQAPGRRYLRARRPELYGKLVEPPPAGQEPITKPGWAMAHEQKPPAKSS</sequence>
<dbReference type="InterPro" id="IPR050345">
    <property type="entry name" value="Aliph_Amidase/BUP"/>
</dbReference>
<proteinExistence type="predicted"/>
<feature type="region of interest" description="Disordered" evidence="2">
    <location>
        <begin position="298"/>
        <end position="328"/>
    </location>
</feature>
<dbReference type="EMBL" id="CP003364">
    <property type="protein sequence ID" value="AGA27009.1"/>
    <property type="molecule type" value="Genomic_DNA"/>
</dbReference>
<dbReference type="eggNOG" id="COG0388">
    <property type="taxonomic scope" value="Bacteria"/>
</dbReference>